<evidence type="ECO:0000313" key="2">
    <source>
        <dbReference type="EMBL" id="SHJ29455.1"/>
    </source>
</evidence>
<name>A0A1M6I4Y7_9CLOT</name>
<sequence length="104" mass="12294">MDEAYRNYRGLPVSKMIALNCMVYSYEIVDINIEGHIKAYLRSKNEVEVMNIKDEVNNSIKSILSNYEKDIREFKIKPYKQSLIRSIFSTVFYTRLFILTAKKV</sequence>
<accession>A0A1M6I4Y7</accession>
<proteinExistence type="predicted"/>
<gene>
    <name evidence="2" type="ORF">SAMN05444401_2636</name>
</gene>
<feature type="transmembrane region" description="Helical" evidence="1">
    <location>
        <begin position="82"/>
        <end position="101"/>
    </location>
</feature>
<protein>
    <submittedName>
        <fullName evidence="2">Uncharacterized protein</fullName>
    </submittedName>
</protein>
<dbReference type="Proteomes" id="UP000184080">
    <property type="component" value="Unassembled WGS sequence"/>
</dbReference>
<dbReference type="AlphaFoldDB" id="A0A1M6I4Y7"/>
<dbReference type="STRING" id="1121298.SAMN05444401_2636"/>
<keyword evidence="1" id="KW-0812">Transmembrane</keyword>
<keyword evidence="1" id="KW-1133">Transmembrane helix</keyword>
<organism evidence="2 3">
    <name type="scientific">Clostridium amylolyticum</name>
    <dbReference type="NCBI Taxonomy" id="1121298"/>
    <lineage>
        <taxon>Bacteria</taxon>
        <taxon>Bacillati</taxon>
        <taxon>Bacillota</taxon>
        <taxon>Clostridia</taxon>
        <taxon>Eubacteriales</taxon>
        <taxon>Clostridiaceae</taxon>
        <taxon>Clostridium</taxon>
    </lineage>
</organism>
<dbReference type="EMBL" id="FQZO01000004">
    <property type="protein sequence ID" value="SHJ29455.1"/>
    <property type="molecule type" value="Genomic_DNA"/>
</dbReference>
<evidence type="ECO:0000256" key="1">
    <source>
        <dbReference type="SAM" id="Phobius"/>
    </source>
</evidence>
<keyword evidence="1" id="KW-0472">Membrane</keyword>
<keyword evidence="3" id="KW-1185">Reference proteome</keyword>
<reference evidence="2 3" key="1">
    <citation type="submission" date="2016-11" db="EMBL/GenBank/DDBJ databases">
        <authorList>
            <person name="Jaros S."/>
            <person name="Januszkiewicz K."/>
            <person name="Wedrychowicz H."/>
        </authorList>
    </citation>
    <scope>NUCLEOTIDE SEQUENCE [LARGE SCALE GENOMIC DNA]</scope>
    <source>
        <strain evidence="2 3">DSM 21864</strain>
    </source>
</reference>
<evidence type="ECO:0000313" key="3">
    <source>
        <dbReference type="Proteomes" id="UP000184080"/>
    </source>
</evidence>